<dbReference type="InterPro" id="IPR050630">
    <property type="entry name" value="WD_repeat_EMAP"/>
</dbReference>
<dbReference type="PROSITE" id="PS50222">
    <property type="entry name" value="EF_HAND_2"/>
    <property type="match status" value="3"/>
</dbReference>
<dbReference type="Pfam" id="PF13499">
    <property type="entry name" value="EF-hand_7"/>
    <property type="match status" value="1"/>
</dbReference>
<dbReference type="PROSITE" id="PS50294">
    <property type="entry name" value="WD_REPEATS_REGION"/>
    <property type="match status" value="2"/>
</dbReference>
<protein>
    <submittedName>
        <fullName evidence="8">HELP domain protein</fullName>
    </submittedName>
</protein>
<dbReference type="STRING" id="312017.I7LUL6"/>
<name>I7LUL6_TETTS</name>
<dbReference type="SUPFAM" id="SSF50998">
    <property type="entry name" value="Quinoprotein alcohol dehydrogenase-like"/>
    <property type="match status" value="4"/>
</dbReference>
<feature type="repeat" description="WD" evidence="5">
    <location>
        <begin position="1302"/>
        <end position="1327"/>
    </location>
</feature>
<evidence type="ECO:0000256" key="2">
    <source>
        <dbReference type="ARBA" id="ARBA00022574"/>
    </source>
</evidence>
<sequence>MGNDMSIGKYSDLESMKKYTDFSPGQVDIIREKFDLMADEDLTISKDQFGKLMKIPPQEVDRIFEYFDTDSSGRIDSYEFISAIALLSQAPLKRKAELIFNLYDFDKNQTITQNELVILLKTTMSSLNSMCGKEEATIQQAEAKTKEILSKYDTNKDGSISLKEFQSFVSKDSDILRVLTSYGLISKEDLRHDFGGSDDLPDADSDLEEEIGKANVDRDDRIERIKNGIEHSYVTDEEKALYEKQLNEDKNSFKEQKYWQKIIGNTVRPDEKSIRYDSSAPPVNMSIDHIYGYRCYDTRNNIKYNLNKDLVYHHAAVGIVQRPNEQQNFYLEHTDDITCIDTAGNLVITGQLGANPLICVWDSTNLETKFVFKGVIKNGVSSVAISQDGKKIAAISLEKESSIVIYDLEKAIQQRLNPTKRSNDDGLLATGKLTNKEVFDAKFDKQGKTVIVASINDILFVTFDNNLIKVAKGVWSQSNPPQACLCIGFSEVGIVTGMFKGQLYLWKSSKFHQALPAHNGPVSCIHSREGDKKGIITGGRDGFIIIWDSLLKSYINKIDTKEFKLYSQKICAVTEDIKQENLVFGTRTSEIVEMSQYSNKSKKLTHGHWDGELWGLATSANHPYFYTVGEDNFLASWNIDKRCISQSTKLDFPARCIDLAANIKYLAVGCLNGTVLIIDPKSLVVIFSLKDRDRAVSCIKFSPDSELLVVAYAEPSCEILVYDAKNHFKQQTKIRGSTTAVTHIDFSNDNKKIIQCNNEGCELLFFSLLEKNKTGALGKQILDYKQVQELKWKTQNCIYGYNVQGIWPPCSNGGDINTIDLSPIRNILVTGDDFSKIKAFRYPCSSQNQSFNRYSGHASHVTKVRFVNSGSDEFVISIGGAEKSIIQWKFEFDNASAELSQEVGSAESKDQEIVFDEASADKGDQALAVKPYLGQITLSIPEQYRNIDEKKFNVLPQAQLALNYVFGFKTKNVNDDSRNLLKFLQNGKIVFPAAGVGIVLENKKDQSFFIKHEEDIVSLAVHPKANIVATGQMAAKGKSNLIDIYIWDSETKNVLGLLNDFHTRAVSVLEFSSDGSQLLTIGDDNDHSLAIYDWQQSRMICNSKVDKSAVTCAIWKNNNEFVTCGVKHIKFWSLQGRNLTSKSGIGMDPFSAITCITCTSSSVIVTGCADGRIHIWNGNSAQKSIKAHNKSVGSIIATASKPGSKDSFVYSAGYDGLVQRWKVDGSNITADSTFQIDLNQQNSQFDHAIISLSIDSKQEQILIGTKSAEIFLGKIAQGSHPEKILDAHYDGELWGCATDSKGARFVTCGGDKTVRIWDIPQKKQIACSEPLNSEARAVDWSPMTGSMIAVGDTLGQIILFDQNLKKLCQQTTKFFKPINQKKLTNWIEDIKFSPNEKYIALGAHGGPSTIEIFEIKESKENGSKSIDLAMSINAGLTSALTHLDWNTASDKLVVNSQAYELKFISLNQKKDVASSTCAEEDWASWTCTLGWFVKGIFPGVDGTDVNTANRSKNKKIIATGDDFGRVNLFQYPAAAPKQSHHTYLGHSSHVTRVKFSYDDKFLISTGGNDKSILVWSTENMQDEARKQNERQYEQQEDISEEEIGVVTKKDKKVGAQKFGKQVQAPKKQQESDDIFGEEDTDKGDEFMAVKPWLGAIKEPTTYYKDPLNQSKEPPVSLQLEYVHGYRAKDCRDNIRYLKSGNIVYNAAALGIVMDITSNTQRFFNLHTDDITAIDVHPDSIRVATGQIGAKPSIYVWDSNTLLPLCHFKGNLKNGISALSFSPSGDKLVAIAIDTNHELAIFDINAKSKTGGVQILLEKSGPDVITGAKWRNENEFATVGVKHFKLWALSASSIKGTKGSWDSKFTGSTTILTVNILGDDYLCGGSDGFLQVFKGSSLTNYKKVHDKGIDSVFVQGGMIFTGGRDYKVLVLDKTLNVITKVALDEVLKGPNIPSLCPEVRSISLSSDSKNMIIGTYASEIYELNTKDAKITSTTKFAQPKSIVKGHYTPNKKWTNEVWGLSTNPQNEDIFYTCSDDGTLRAWSISQKKQDKCIRTILDSNNSEIPPNNQTGDLSDSVKGRSIAVNCDGFVAVGFKDGSIRLYDSNLSQQVYTKQAKEWISDLKFSPDGSMLAAGSHDNAIYIHLMNDLKQKVRPLKKHSSYITHIDFSLDGNNLHSNCGAYELLFWDVNTGKQIPSGATQFRDEKWVSWTATLGWPVQGIWPEAADGTDINAVDRSNSTYSRNDTPPDNYYLLATGDDFSQVNIFRYPCIKKGSKAVVGKGHSSHVTNVKFSKNDDYLISTGGEDNCVFQWKVIKQK</sequence>
<feature type="repeat" description="WD" evidence="5">
    <location>
        <begin position="515"/>
        <end position="548"/>
    </location>
</feature>
<feature type="domain" description="EF-hand" evidence="7">
    <location>
        <begin position="55"/>
        <end position="90"/>
    </location>
</feature>
<keyword evidence="2 5" id="KW-0853">WD repeat</keyword>
<dbReference type="Pfam" id="PF23414">
    <property type="entry name" value="Beta-prop_EML_2"/>
    <property type="match status" value="3"/>
</dbReference>
<dbReference type="Pfam" id="PF03451">
    <property type="entry name" value="HELP"/>
    <property type="match status" value="3"/>
</dbReference>
<dbReference type="EMBL" id="GG662717">
    <property type="protein sequence ID" value="EAR94225.2"/>
    <property type="molecule type" value="Genomic_DNA"/>
</dbReference>
<dbReference type="PANTHER" id="PTHR13720">
    <property type="entry name" value="WD-40 REPEAT PROTEIN"/>
    <property type="match status" value="1"/>
</dbReference>
<evidence type="ECO:0000313" key="9">
    <source>
        <dbReference type="Proteomes" id="UP000009168"/>
    </source>
</evidence>
<dbReference type="InterPro" id="IPR011047">
    <property type="entry name" value="Quinoprotein_ADH-like_sf"/>
</dbReference>
<gene>
    <name evidence="8" type="ORF">TTHERM_00522920</name>
</gene>
<dbReference type="PRINTS" id="PR00450">
    <property type="entry name" value="RECOVERIN"/>
</dbReference>
<feature type="repeat" description="WD" evidence="5">
    <location>
        <begin position="2154"/>
        <end position="2195"/>
    </location>
</feature>
<dbReference type="InterPro" id="IPR055439">
    <property type="entry name" value="Beta-prop_EML_1st"/>
</dbReference>
<accession>I7LUL6</accession>
<dbReference type="PANTHER" id="PTHR13720:SF33">
    <property type="entry name" value="HELP DOMAIN-CONTAINING PROTEIN"/>
    <property type="match status" value="1"/>
</dbReference>
<dbReference type="eggNOG" id="KOG2106">
    <property type="taxonomic scope" value="Eukaryota"/>
</dbReference>
<dbReference type="OrthoDB" id="287590at2759"/>
<dbReference type="InterPro" id="IPR018247">
    <property type="entry name" value="EF_Hand_1_Ca_BS"/>
</dbReference>
<dbReference type="FunFam" id="2.130.10.10:FF:000320">
    <property type="entry name" value="echinoderm microtubule-associated protein-like 6"/>
    <property type="match status" value="3"/>
</dbReference>
<feature type="region of interest" description="Disordered" evidence="6">
    <location>
        <begin position="1616"/>
        <end position="1639"/>
    </location>
</feature>
<dbReference type="Gene3D" id="1.10.238.10">
    <property type="entry name" value="EF-hand"/>
    <property type="match status" value="1"/>
</dbReference>
<dbReference type="Pfam" id="PF13833">
    <property type="entry name" value="EF-hand_8"/>
    <property type="match status" value="1"/>
</dbReference>
<dbReference type="KEGG" id="tet:TTHERM_00522920"/>
<feature type="repeat" description="WD" evidence="5">
    <location>
        <begin position="2278"/>
        <end position="2316"/>
    </location>
</feature>
<dbReference type="SMART" id="SM00320">
    <property type="entry name" value="WD40"/>
    <property type="match status" value="26"/>
</dbReference>
<dbReference type="PROSITE" id="PS00018">
    <property type="entry name" value="EF_HAND_1"/>
    <property type="match status" value="3"/>
</dbReference>
<dbReference type="eggNOG" id="KOG0044">
    <property type="taxonomic scope" value="Eukaryota"/>
</dbReference>
<dbReference type="InterPro" id="IPR005108">
    <property type="entry name" value="HELP"/>
</dbReference>
<dbReference type="InterPro" id="IPR036322">
    <property type="entry name" value="WD40_repeat_dom_sf"/>
</dbReference>
<dbReference type="Gene3D" id="2.130.10.10">
    <property type="entry name" value="YVTN repeat-like/Quinoprotein amine dehydrogenase"/>
    <property type="match status" value="6"/>
</dbReference>
<dbReference type="InterPro" id="IPR001680">
    <property type="entry name" value="WD40_rpt"/>
</dbReference>
<dbReference type="InterPro" id="IPR055442">
    <property type="entry name" value="Beta-prop_EML-like_2nd"/>
</dbReference>
<evidence type="ECO:0000256" key="6">
    <source>
        <dbReference type="SAM" id="MobiDB-lite"/>
    </source>
</evidence>
<dbReference type="InterPro" id="IPR011992">
    <property type="entry name" value="EF-hand-dom_pair"/>
</dbReference>
<evidence type="ECO:0000256" key="3">
    <source>
        <dbReference type="ARBA" id="ARBA00022737"/>
    </source>
</evidence>
<feature type="domain" description="EF-hand" evidence="7">
    <location>
        <begin position="91"/>
        <end position="126"/>
    </location>
</feature>
<dbReference type="RefSeq" id="XP_001014470.2">
    <property type="nucleotide sequence ID" value="XM_001014470.2"/>
</dbReference>
<reference evidence="9" key="1">
    <citation type="journal article" date="2006" name="PLoS Biol.">
        <title>Macronuclear genome sequence of the ciliate Tetrahymena thermophila, a model eukaryote.</title>
        <authorList>
            <person name="Eisen J.A."/>
            <person name="Coyne R.S."/>
            <person name="Wu M."/>
            <person name="Wu D."/>
            <person name="Thiagarajan M."/>
            <person name="Wortman J.R."/>
            <person name="Badger J.H."/>
            <person name="Ren Q."/>
            <person name="Amedeo P."/>
            <person name="Jones K.M."/>
            <person name="Tallon L.J."/>
            <person name="Delcher A.L."/>
            <person name="Salzberg S.L."/>
            <person name="Silva J.C."/>
            <person name="Haas B.J."/>
            <person name="Majoros W.H."/>
            <person name="Farzad M."/>
            <person name="Carlton J.M."/>
            <person name="Smith R.K. Jr."/>
            <person name="Garg J."/>
            <person name="Pearlman R.E."/>
            <person name="Karrer K.M."/>
            <person name="Sun L."/>
            <person name="Manning G."/>
            <person name="Elde N.C."/>
            <person name="Turkewitz A.P."/>
            <person name="Asai D.J."/>
            <person name="Wilkes D.E."/>
            <person name="Wang Y."/>
            <person name="Cai H."/>
            <person name="Collins K."/>
            <person name="Stewart B.A."/>
            <person name="Lee S.R."/>
            <person name="Wilamowska K."/>
            <person name="Weinberg Z."/>
            <person name="Ruzzo W.L."/>
            <person name="Wloga D."/>
            <person name="Gaertig J."/>
            <person name="Frankel J."/>
            <person name="Tsao C.-C."/>
            <person name="Gorovsky M.A."/>
            <person name="Keeling P.J."/>
            <person name="Waller R.F."/>
            <person name="Patron N.J."/>
            <person name="Cherry J.M."/>
            <person name="Stover N.A."/>
            <person name="Krieger C.J."/>
            <person name="del Toro C."/>
            <person name="Ryder H.F."/>
            <person name="Williamson S.C."/>
            <person name="Barbeau R.A."/>
            <person name="Hamilton E.P."/>
            <person name="Orias E."/>
        </authorList>
    </citation>
    <scope>NUCLEOTIDE SEQUENCE [LARGE SCALE GENOMIC DNA]</scope>
    <source>
        <strain evidence="9">SB210</strain>
    </source>
</reference>
<keyword evidence="9" id="KW-1185">Reference proteome</keyword>
<proteinExistence type="inferred from homology"/>
<keyword evidence="3" id="KW-0677">Repeat</keyword>
<dbReference type="SUPFAM" id="SSF47473">
    <property type="entry name" value="EF-hand"/>
    <property type="match status" value="1"/>
</dbReference>
<feature type="domain" description="EF-hand" evidence="7">
    <location>
        <begin position="140"/>
        <end position="175"/>
    </location>
</feature>
<dbReference type="GO" id="GO:0005509">
    <property type="term" value="F:calcium ion binding"/>
    <property type="evidence" value="ECO:0007669"/>
    <property type="project" value="InterPro"/>
</dbReference>
<dbReference type="PROSITE" id="PS50082">
    <property type="entry name" value="WD_REPEATS_2"/>
    <property type="match status" value="5"/>
</dbReference>
<keyword evidence="4" id="KW-0106">Calcium</keyword>
<dbReference type="CDD" id="cd00051">
    <property type="entry name" value="EFh"/>
    <property type="match status" value="3"/>
</dbReference>
<evidence type="ECO:0000256" key="1">
    <source>
        <dbReference type="ARBA" id="ARBA00006489"/>
    </source>
</evidence>
<dbReference type="Proteomes" id="UP000009168">
    <property type="component" value="Unassembled WGS sequence"/>
</dbReference>
<evidence type="ECO:0000256" key="5">
    <source>
        <dbReference type="PROSITE-ProRule" id="PRU00221"/>
    </source>
</evidence>
<evidence type="ECO:0000259" key="7">
    <source>
        <dbReference type="PROSITE" id="PS50222"/>
    </source>
</evidence>
<evidence type="ECO:0000256" key="4">
    <source>
        <dbReference type="ARBA" id="ARBA00022837"/>
    </source>
</evidence>
<dbReference type="GO" id="GO:0008017">
    <property type="term" value="F:microtubule binding"/>
    <property type="evidence" value="ECO:0007669"/>
    <property type="project" value="TreeGrafter"/>
</dbReference>
<dbReference type="InParanoid" id="I7LUL6"/>
<organism evidence="8 9">
    <name type="scientific">Tetrahymena thermophila (strain SB210)</name>
    <dbReference type="NCBI Taxonomy" id="312017"/>
    <lineage>
        <taxon>Eukaryota</taxon>
        <taxon>Sar</taxon>
        <taxon>Alveolata</taxon>
        <taxon>Ciliophora</taxon>
        <taxon>Intramacronucleata</taxon>
        <taxon>Oligohymenophorea</taxon>
        <taxon>Hymenostomatida</taxon>
        <taxon>Tetrahymenina</taxon>
        <taxon>Tetrahymenidae</taxon>
        <taxon>Tetrahymena</taxon>
    </lineage>
</organism>
<dbReference type="SUPFAM" id="SSF101908">
    <property type="entry name" value="Putative isomerase YbhE"/>
    <property type="match status" value="1"/>
</dbReference>
<dbReference type="SUPFAM" id="SSF50978">
    <property type="entry name" value="WD40 repeat-like"/>
    <property type="match status" value="1"/>
</dbReference>
<comment type="similarity">
    <text evidence="1">Belongs to the WD repeat EMAP family.</text>
</comment>
<dbReference type="SMART" id="SM00054">
    <property type="entry name" value="EFh"/>
    <property type="match status" value="3"/>
</dbReference>
<dbReference type="InterPro" id="IPR015943">
    <property type="entry name" value="WD40/YVTN_repeat-like_dom_sf"/>
</dbReference>
<dbReference type="InterPro" id="IPR002048">
    <property type="entry name" value="EF_hand_dom"/>
</dbReference>
<feature type="repeat" description="WD" evidence="5">
    <location>
        <begin position="1543"/>
        <end position="1585"/>
    </location>
</feature>
<dbReference type="Pfam" id="PF23409">
    <property type="entry name" value="Beta-prop_EML"/>
    <property type="match status" value="3"/>
</dbReference>
<evidence type="ECO:0000313" key="8">
    <source>
        <dbReference type="EMBL" id="EAR94225.2"/>
    </source>
</evidence>
<dbReference type="GeneID" id="7826915"/>